<comment type="caution">
    <text evidence="1">The sequence shown here is derived from an EMBL/GenBank/DDBJ whole genome shotgun (WGS) entry which is preliminary data.</text>
</comment>
<dbReference type="Proteomes" id="UP000307749">
    <property type="component" value="Unassembled WGS sequence"/>
</dbReference>
<sequence length="359" mass="38537">MASLAAISAPSLEAFLTQHMAAAPDCVQVNMHAHLACKAPVIPHPVQSKRGAKAAEVTPAEPESGTVLIDGQRMPAVAMGVYKDMIALAVVLKHASSASITTRWVNVGGFTSDAHAFALLTRSLTWAHFDAGQQIVPIVDLAGEFSRYARRINNRIIHAAMLLILDHRLRSHVGVITPVDQWAFDQACVQLSDGTGFCTVDACATLLQRATGIAAQLAQAETWRIGKIEALRALGEKVNPEAIIQQIGTMLARIAIATGIIKDSESDAVRLMVKALDEWIVSAASRDMLAMQVATPAGARLACIGALRDPVLRERYHPAGVHRYYDMVLDMISKAVELDTDLPPIGSSYVHAAAAIIHR</sequence>
<keyword evidence="2" id="KW-1185">Reference proteome</keyword>
<protein>
    <submittedName>
        <fullName evidence="1">Uncharacterized protein</fullName>
    </submittedName>
</protein>
<reference evidence="1 2" key="1">
    <citation type="submission" date="2017-02" db="EMBL/GenBank/DDBJ databases">
        <title>Whole genome sequencing of Metallibacterium scheffleri DSM 24874 (T).</title>
        <authorList>
            <person name="Kumar S."/>
            <person name="Patil P."/>
            <person name="Patil P.B."/>
        </authorList>
    </citation>
    <scope>NUCLEOTIDE SEQUENCE [LARGE SCALE GENOMIC DNA]</scope>
    <source>
        <strain evidence="1 2">DSM 24874</strain>
    </source>
</reference>
<gene>
    <name evidence="1" type="ORF">B1806_09555</name>
</gene>
<dbReference type="AlphaFoldDB" id="A0A4S3KMR2"/>
<organism evidence="1 2">
    <name type="scientific">Metallibacterium scheffleri</name>
    <dbReference type="NCBI Taxonomy" id="993689"/>
    <lineage>
        <taxon>Bacteria</taxon>
        <taxon>Pseudomonadati</taxon>
        <taxon>Pseudomonadota</taxon>
        <taxon>Gammaproteobacteria</taxon>
        <taxon>Lysobacterales</taxon>
        <taxon>Rhodanobacteraceae</taxon>
        <taxon>Metallibacterium</taxon>
    </lineage>
</organism>
<evidence type="ECO:0000313" key="2">
    <source>
        <dbReference type="Proteomes" id="UP000307749"/>
    </source>
</evidence>
<proteinExistence type="predicted"/>
<accession>A0A4S3KMR2</accession>
<evidence type="ECO:0000313" key="1">
    <source>
        <dbReference type="EMBL" id="THD10106.1"/>
    </source>
</evidence>
<dbReference type="STRING" id="993689.GCA_002077135_00070"/>
<dbReference type="EMBL" id="MWQO01000033">
    <property type="protein sequence ID" value="THD10106.1"/>
    <property type="molecule type" value="Genomic_DNA"/>
</dbReference>
<name>A0A4S3KMR2_9GAMM</name>